<evidence type="ECO:0000313" key="9">
    <source>
        <dbReference type="Proteomes" id="UP001177670"/>
    </source>
</evidence>
<dbReference type="InterPro" id="IPR046903">
    <property type="entry name" value="Mab-21-like_nuc_Trfase"/>
</dbReference>
<keyword evidence="5" id="KW-0342">GTP-binding</keyword>
<evidence type="ECO:0000256" key="1">
    <source>
        <dbReference type="ARBA" id="ARBA00001936"/>
    </source>
</evidence>
<dbReference type="Gene3D" id="3.30.460.90">
    <property type="match status" value="1"/>
</dbReference>
<protein>
    <recommendedName>
        <fullName evidence="7">Mab-21-like nucleotidyltransferase domain-containing protein</fullName>
    </recommendedName>
</protein>
<comment type="caution">
    <text evidence="8">The sequence shown here is derived from an EMBL/GenBank/DDBJ whole genome shotgun (WGS) entry which is preliminary data.</text>
</comment>
<proteinExistence type="inferred from homology"/>
<dbReference type="GO" id="GO:0005524">
    <property type="term" value="F:ATP binding"/>
    <property type="evidence" value="ECO:0007669"/>
    <property type="project" value="UniProtKB-KW"/>
</dbReference>
<keyword evidence="9" id="KW-1185">Reference proteome</keyword>
<dbReference type="Pfam" id="PF03281">
    <property type="entry name" value="Mab-21"/>
    <property type="match status" value="1"/>
</dbReference>
<keyword evidence="3" id="KW-0547">Nucleotide-binding</keyword>
<evidence type="ECO:0000259" key="7">
    <source>
        <dbReference type="Pfam" id="PF03281"/>
    </source>
</evidence>
<dbReference type="Gene3D" id="1.10.1410.40">
    <property type="match status" value="1"/>
</dbReference>
<dbReference type="EMBL" id="JAHYIQ010000016">
    <property type="protein sequence ID" value="KAK1125556.1"/>
    <property type="molecule type" value="Genomic_DNA"/>
</dbReference>
<evidence type="ECO:0000256" key="5">
    <source>
        <dbReference type="ARBA" id="ARBA00023134"/>
    </source>
</evidence>
<dbReference type="PANTHER" id="PTHR10656">
    <property type="entry name" value="CELL FATE DETERMINING PROTEIN MAB21-RELATED"/>
    <property type="match status" value="1"/>
</dbReference>
<name>A0AA40FUN1_9HYME</name>
<evidence type="ECO:0000256" key="3">
    <source>
        <dbReference type="ARBA" id="ARBA00022741"/>
    </source>
</evidence>
<dbReference type="AlphaFoldDB" id="A0AA40FUN1"/>
<dbReference type="SMART" id="SM01265">
    <property type="entry name" value="Mab-21"/>
    <property type="match status" value="1"/>
</dbReference>
<keyword evidence="4" id="KW-0067">ATP-binding</keyword>
<evidence type="ECO:0000256" key="4">
    <source>
        <dbReference type="ARBA" id="ARBA00022840"/>
    </source>
</evidence>
<accession>A0AA40FUN1</accession>
<evidence type="ECO:0000313" key="8">
    <source>
        <dbReference type="EMBL" id="KAK1125556.1"/>
    </source>
</evidence>
<organism evidence="8 9">
    <name type="scientific">Melipona bicolor</name>
    <dbReference type="NCBI Taxonomy" id="60889"/>
    <lineage>
        <taxon>Eukaryota</taxon>
        <taxon>Metazoa</taxon>
        <taxon>Ecdysozoa</taxon>
        <taxon>Arthropoda</taxon>
        <taxon>Hexapoda</taxon>
        <taxon>Insecta</taxon>
        <taxon>Pterygota</taxon>
        <taxon>Neoptera</taxon>
        <taxon>Endopterygota</taxon>
        <taxon>Hymenoptera</taxon>
        <taxon>Apocrita</taxon>
        <taxon>Aculeata</taxon>
        <taxon>Apoidea</taxon>
        <taxon>Anthophila</taxon>
        <taxon>Apidae</taxon>
        <taxon>Melipona</taxon>
    </lineage>
</organism>
<dbReference type="GO" id="GO:0005525">
    <property type="term" value="F:GTP binding"/>
    <property type="evidence" value="ECO:0007669"/>
    <property type="project" value="UniProtKB-KW"/>
</dbReference>
<keyword evidence="6" id="KW-0464">Manganese</keyword>
<comment type="cofactor">
    <cofactor evidence="1">
        <name>Mn(2+)</name>
        <dbReference type="ChEBI" id="CHEBI:29035"/>
    </cofactor>
</comment>
<evidence type="ECO:0000256" key="6">
    <source>
        <dbReference type="ARBA" id="ARBA00023211"/>
    </source>
</evidence>
<feature type="domain" description="Mab-21-like nucleotidyltransferase" evidence="7">
    <location>
        <begin position="72"/>
        <end position="270"/>
    </location>
</feature>
<dbReference type="InterPro" id="IPR024810">
    <property type="entry name" value="MAB21L/cGLR"/>
</dbReference>
<dbReference type="Proteomes" id="UP001177670">
    <property type="component" value="Unassembled WGS sequence"/>
</dbReference>
<gene>
    <name evidence="8" type="ORF">K0M31_005915</name>
</gene>
<dbReference type="PANTHER" id="PTHR10656:SF42">
    <property type="entry name" value="CYCLIC GMP-AMP SYNTHASE-LIKE PROTEIN-RELATED"/>
    <property type="match status" value="1"/>
</dbReference>
<sequence length="330" mass="38943">MENRELESINKMFRDDRVLNKINQMFISLQQQKVQTINAFLQLVIETLINGMKENDSLFRKMYKKIIYCGSFYKGTKIGEPNEFDLNIILKIPINYCYINFHPISPGYVELSITDDVQAYATAEIYNLTYRERRRLDKLIIDHILNPNGFRQWIKSIIDQVINELPGFRNERELLVNNSFKAKIKRSESGPAITLIINIPDQNECISVDLVPALSFNITFAERLTTKFHILQERRNKEWFAIPIPEKDSNFDTKSRWRLSFSHQENEMLEMYGPVKPIIRLIKKLRDTQNWKNIASYYIETVCLNKLTECNMVINKTSQTLFFFTVICKI</sequence>
<reference evidence="8" key="1">
    <citation type="submission" date="2021-10" db="EMBL/GenBank/DDBJ databases">
        <title>Melipona bicolor Genome sequencing and assembly.</title>
        <authorList>
            <person name="Araujo N.S."/>
            <person name="Arias M.C."/>
        </authorList>
    </citation>
    <scope>NUCLEOTIDE SEQUENCE</scope>
    <source>
        <strain evidence="8">USP_2M_L1-L4_2017</strain>
        <tissue evidence="8">Whole body</tissue>
    </source>
</reference>
<evidence type="ECO:0000256" key="2">
    <source>
        <dbReference type="ARBA" id="ARBA00008307"/>
    </source>
</evidence>
<comment type="similarity">
    <text evidence="2">Belongs to the mab-21 family.</text>
</comment>